<dbReference type="Bgee" id="FBgn0036908">
    <property type="expression patterns" value="Expressed in eye disc (Drosophila) and 101 other cell types or tissues"/>
</dbReference>
<comment type="subcellular location">
    <subcellularLocation>
        <location evidence="1">Membrane</location>
    </subcellularLocation>
</comment>
<dbReference type="UCSC" id="CG14103-RA">
    <property type="organism name" value="d. melanogaster"/>
</dbReference>
<feature type="region of interest" description="Disordered" evidence="5">
    <location>
        <begin position="1"/>
        <end position="84"/>
    </location>
</feature>
<reference evidence="6 10" key="6">
    <citation type="journal article" date="2002" name="Genome Biol.">
        <title>Heterochromatic sequences in a Drosophila whole-genome shotgun assembly.</title>
        <authorList>
            <person name="Hoskins R.A."/>
            <person name="Smith C.D."/>
            <person name="Carlson J.W."/>
            <person name="Carvalho A.B."/>
            <person name="Halpern A."/>
            <person name="Kaminker J.S."/>
            <person name="Kennedy C."/>
            <person name="Mungall C.J."/>
            <person name="Sullivan B.A."/>
            <person name="Sutton G.G."/>
            <person name="Yasuhara J.C."/>
            <person name="Wakimoto B.T."/>
            <person name="Myers E.W."/>
            <person name="Celniker S.E."/>
            <person name="Rubin G.M."/>
            <person name="Karpen G.H."/>
        </authorList>
    </citation>
    <scope>NUCLEOTIDE SEQUENCE [LARGE SCALE GENOMIC DNA]</scope>
    <source>
        <strain evidence="10">Berkeley</strain>
    </source>
</reference>
<reference evidence="6" key="8">
    <citation type="submission" date="2006-08" db="EMBL/GenBank/DDBJ databases">
        <authorList>
            <person name="Celniker S."/>
            <person name="Carlson J."/>
            <person name="Wan K."/>
            <person name="Frise E."/>
            <person name="Hoskins R."/>
            <person name="Park S."/>
            <person name="Svirskas R."/>
            <person name="Rubin G."/>
        </authorList>
    </citation>
    <scope>NUCLEOTIDE SEQUENCE</scope>
</reference>
<reference evidence="6 10" key="9">
    <citation type="journal article" date="2007" name="Science">
        <title>The Release 5.1 annotation of Drosophila melanogaster heterochromatin.</title>
        <authorList>
            <person name="Smith C.D."/>
            <person name="Shu S."/>
            <person name="Mungall C.J."/>
            <person name="Karpen G.H."/>
        </authorList>
    </citation>
    <scope>NUCLEOTIDE SEQUENCE [LARGE SCALE GENOMIC DNA]</scope>
    <source>
        <strain evidence="10">Berkeley</strain>
    </source>
</reference>
<keyword evidence="2" id="KW-0812">Transmembrane</keyword>
<dbReference type="CTD" id="40158"/>
<dbReference type="Reactome" id="R-DME-9013405">
    <property type="pathway name" value="RHOD GTPase cycle"/>
</dbReference>
<dbReference type="RefSeq" id="NP_001262065.1">
    <property type="nucleotide sequence ID" value="NM_001275136.1"/>
</dbReference>
<dbReference type="GO" id="GO:0001671">
    <property type="term" value="F:ATPase activator activity"/>
    <property type="evidence" value="ECO:0007669"/>
    <property type="project" value="InterPro"/>
</dbReference>
<dbReference type="VEuPathDB" id="VectorBase:FBgn0036908"/>
<reference evidence="6" key="12">
    <citation type="journal article" date="2015" name="G3 (Bethesda)">
        <title>Gene Model Annotations for Drosophila melanogaster: The Rule-Benders.</title>
        <authorList>
            <consortium name="FlyBase Consortium"/>
            <person name="Crosby M.A."/>
            <person name="Gramates L.S."/>
            <person name="Dos Santos G."/>
            <person name="Matthews B.B."/>
            <person name="St Pierre S.E."/>
            <person name="Zhou P."/>
            <person name="Schroeder A.J."/>
            <person name="Falls K."/>
            <person name="Emmert D.B."/>
            <person name="Russo S.M."/>
            <person name="Gelbart W.M."/>
            <person name="null"/>
        </authorList>
    </citation>
    <scope>NUCLEOTIDE SEQUENCE</scope>
</reference>
<keyword evidence="3" id="KW-1133">Transmembrane helix</keyword>
<reference evidence="6" key="15">
    <citation type="submission" date="2022-11" db="EMBL/GenBank/DDBJ databases">
        <authorList>
            <consortium name="FlyBase"/>
        </authorList>
    </citation>
    <scope>NUCLEOTIDE SEQUENCE</scope>
</reference>
<dbReference type="SMR" id="Q9VW40"/>
<dbReference type="Gene3D" id="3.40.50.12190">
    <property type="match status" value="1"/>
</dbReference>
<dbReference type="EMBL" id="AE014296">
    <property type="protein sequence ID" value="AAF49112.2"/>
    <property type="molecule type" value="Genomic_DNA"/>
</dbReference>
<protein>
    <submittedName>
        <fullName evidence="7">LD31235p</fullName>
    </submittedName>
    <submittedName>
        <fullName evidence="6">Torsin interacting protein, isoform A</fullName>
    </submittedName>
    <submittedName>
        <fullName evidence="8">Torsin interacting protein, isoform B</fullName>
    </submittedName>
</protein>
<evidence type="ECO:0000313" key="6">
    <source>
        <dbReference type="EMBL" id="AAF49112.2"/>
    </source>
</evidence>
<dbReference type="InterPro" id="IPR038599">
    <property type="entry name" value="LAP1C-like_C_sf"/>
</dbReference>
<evidence type="ECO:0000256" key="2">
    <source>
        <dbReference type="ARBA" id="ARBA00022692"/>
    </source>
</evidence>
<evidence type="ECO:0000256" key="4">
    <source>
        <dbReference type="ARBA" id="ARBA00023136"/>
    </source>
</evidence>
<dbReference type="OrthoDB" id="6258998at2759"/>
<proteinExistence type="evidence at protein level"/>
<dbReference type="Reactome" id="R-DME-9035034">
    <property type="pathway name" value="RHOF GTPase cycle"/>
</dbReference>
<feature type="compositionally biased region" description="Basic and acidic residues" evidence="5">
    <location>
        <begin position="20"/>
        <end position="30"/>
    </location>
</feature>
<dbReference type="AlphaFoldDB" id="Q9VW40"/>
<evidence type="ECO:0000313" key="10">
    <source>
        <dbReference type="Proteomes" id="UP000000803"/>
    </source>
</evidence>
<dbReference type="GO" id="GO:0005635">
    <property type="term" value="C:nuclear envelope"/>
    <property type="evidence" value="ECO:0000314"/>
    <property type="project" value="FlyBase"/>
</dbReference>
<reference evidence="6" key="13">
    <citation type="journal article" date="2015" name="Genome Res.">
        <title>The Release 6 reference sequence of the Drosophila melanogaster genome.</title>
        <authorList>
            <person name="Hoskins R.A."/>
            <person name="Carlson J.W."/>
            <person name="Wan K.H."/>
            <person name="Park S."/>
            <person name="Mendez I."/>
            <person name="Galle S.E."/>
            <person name="Booth B.W."/>
            <person name="Pfeiffer B.D."/>
            <person name="George R.A."/>
            <person name="Svirskas R."/>
            <person name="Krzywinski M."/>
            <person name="Schein J."/>
            <person name="Accardo M.C."/>
            <person name="Damia E."/>
            <person name="Messina G."/>
            <person name="Mendez-Lago M."/>
            <person name="de Pablos B."/>
            <person name="Demakova O.V."/>
            <person name="Andreyeva E.N."/>
            <person name="Boldyreva L.V."/>
            <person name="Marra M."/>
            <person name="Carvalho A.B."/>
            <person name="Dimitri P."/>
            <person name="Villasante A."/>
            <person name="Zhimulev I.F."/>
            <person name="Rubin G.M."/>
            <person name="Karpen G.H."/>
            <person name="Celniker S.E."/>
        </authorList>
    </citation>
    <scope>NUCLEOTIDE SEQUENCE</scope>
</reference>
<reference evidence="10" key="4">
    <citation type="journal article" date="2002" name="Genome Biol.">
        <title>Annotation of the Drosophila melanogaster euchromatic genome: a systematic review.</title>
        <authorList>
            <person name="Misra S."/>
            <person name="Crosby M.A."/>
            <person name="Mungall C.J."/>
            <person name="Matthews B.B."/>
            <person name="Campbell K.S."/>
            <person name="Hradecky P."/>
            <person name="Huang Y."/>
            <person name="Kaminker J.S."/>
            <person name="Millburn G.H."/>
            <person name="Prochnik S.E."/>
            <person name="Smith C.D."/>
            <person name="Tupy J.L."/>
            <person name="Whitfied E.J."/>
            <person name="Bayraktaroglu L."/>
            <person name="Berman B.P."/>
            <person name="Bettencourt B.R."/>
            <person name="Celniker S.E."/>
            <person name="de Grey A.D."/>
            <person name="Drysdale R.A."/>
            <person name="Harris N.L."/>
            <person name="Richter J."/>
            <person name="Russo S."/>
            <person name="Schroeder A.J."/>
            <person name="Shu S.Q."/>
            <person name="Stapleton M."/>
            <person name="Yamada C."/>
            <person name="Ashburner M."/>
            <person name="Gelbart W.M."/>
            <person name="Rubin G.M."/>
            <person name="Lewis S.E."/>
        </authorList>
    </citation>
    <scope>GENOME REANNOTATION</scope>
    <source>
        <strain evidence="10">Berkeley</strain>
    </source>
</reference>
<keyword evidence="4" id="KW-0472">Membrane</keyword>
<reference evidence="7" key="2">
    <citation type="submission" date="2001-10" db="EMBL/GenBank/DDBJ databases">
        <authorList>
            <person name="Stapleton M."/>
            <person name="Brokstein P."/>
            <person name="Hong L."/>
            <person name="Agbayani A."/>
            <person name="Carlson J."/>
            <person name="Champe M."/>
            <person name="Chavez C."/>
            <person name="Dorsett V."/>
            <person name="Farfan D."/>
            <person name="Frise E."/>
            <person name="George R."/>
            <person name="Gonzalez M."/>
            <person name="Guarin H."/>
            <person name="Li P."/>
            <person name="Liao G."/>
            <person name="Miranda A."/>
            <person name="Mungall C.J."/>
            <person name="Nunoo J."/>
            <person name="Pacleb J."/>
            <person name="Paragas V."/>
            <person name="Park S."/>
            <person name="Phouanenavong S."/>
            <person name="Wan K."/>
            <person name="Yu C."/>
            <person name="Lewis S.E."/>
            <person name="Rubin G.M."/>
            <person name="Celniker S."/>
        </authorList>
    </citation>
    <scope>NUCLEOTIDE SEQUENCE</scope>
    <source>
        <strain evidence="7">Berkeley</strain>
    </source>
</reference>
<evidence type="ECO:0000313" key="7">
    <source>
        <dbReference type="EMBL" id="AAL28937.1"/>
    </source>
</evidence>
<dbReference type="PANTHER" id="PTHR18843">
    <property type="entry name" value="TORSIN-1A-INTERACTING PROTEIN"/>
    <property type="match status" value="1"/>
</dbReference>
<reference evidence="6 10" key="1">
    <citation type="journal article" date="2000" name="Science">
        <title>The genome sequence of Drosophila melanogaster.</title>
        <authorList>
            <person name="Adams M.D."/>
            <person name="Celniker S.E."/>
            <person name="Holt R.A."/>
            <person name="Evans C.A."/>
            <person name="Gocayne J.D."/>
            <person name="Amanatides P.G."/>
            <person name="Scherer S.E."/>
            <person name="Li P.W."/>
            <person name="Hoskins R.A."/>
            <person name="Galle R.F."/>
            <person name="George R.A."/>
            <person name="Lewis S.E."/>
            <person name="Richards S."/>
            <person name="Ashburner M."/>
            <person name="Henderson S.N."/>
            <person name="Sutton G.G."/>
            <person name="Wortman J.R."/>
            <person name="Yandell M.D."/>
            <person name="Zhang Q."/>
            <person name="Chen L.X."/>
            <person name="Brandon R.C."/>
            <person name="Rogers Y.H."/>
            <person name="Blazej R.G."/>
            <person name="Champe M."/>
            <person name="Pfeiffer B.D."/>
            <person name="Wan K.H."/>
            <person name="Doyle C."/>
            <person name="Baxter E.G."/>
            <person name="Helt G."/>
            <person name="Nelson C.R."/>
            <person name="Gabor G.L."/>
            <person name="Abril J.F."/>
            <person name="Agbayani A."/>
            <person name="An H.J."/>
            <person name="Andrews-Pfannkoch C."/>
            <person name="Baldwin D."/>
            <person name="Ballew R.M."/>
            <person name="Basu A."/>
            <person name="Baxendale J."/>
            <person name="Bayraktaroglu L."/>
            <person name="Beasley E.M."/>
            <person name="Beeson K.Y."/>
            <person name="Benos P.V."/>
            <person name="Berman B.P."/>
            <person name="Bhandari D."/>
            <person name="Bolshakov S."/>
            <person name="Borkova D."/>
            <person name="Botchan M.R."/>
            <person name="Bouck J."/>
            <person name="Brokstein P."/>
            <person name="Brottier P."/>
            <person name="Burtis K.C."/>
            <person name="Busam D.A."/>
            <person name="Butler H."/>
            <person name="Cadieu E."/>
            <person name="Center A."/>
            <person name="Chandra I."/>
            <person name="Cherry J.M."/>
            <person name="Cawley S."/>
            <person name="Dahlke C."/>
            <person name="Davenport L.B."/>
            <person name="Davies P."/>
            <person name="de Pablos B."/>
            <person name="Delcher A."/>
            <person name="Deng Z."/>
            <person name="Mays A.D."/>
            <person name="Dew I."/>
            <person name="Dietz S.M."/>
            <person name="Dodson K."/>
            <person name="Doup L.E."/>
            <person name="Downes M."/>
            <person name="Dugan-Rocha S."/>
            <person name="Dunkov B.C."/>
            <person name="Dunn P."/>
            <person name="Durbin K.J."/>
            <person name="Evangelista C.C."/>
            <person name="Ferraz C."/>
            <person name="Ferriera S."/>
            <person name="Fleischmann W."/>
            <person name="Fosler C."/>
            <person name="Gabrielian A.E."/>
            <person name="Garg N.S."/>
            <person name="Gelbart W.M."/>
            <person name="Glasser K."/>
            <person name="Glodek A."/>
            <person name="Gong F."/>
            <person name="Gorrell J.H."/>
            <person name="Gu Z."/>
            <person name="Guan P."/>
            <person name="Harris M."/>
            <person name="Harris N.L."/>
            <person name="Harvey D."/>
            <person name="Heiman T.J."/>
            <person name="Hernandez J.R."/>
            <person name="Houck J."/>
            <person name="Hostin D."/>
            <person name="Houston K.A."/>
            <person name="Howland T.J."/>
            <person name="Wei M.H."/>
            <person name="Ibegwam C."/>
            <person name="Jalali M."/>
            <person name="Kalush F."/>
            <person name="Karpen G.H."/>
            <person name="Ke Z."/>
            <person name="Kennison J.A."/>
            <person name="Ketchum K.A."/>
            <person name="Kimmel B.E."/>
            <person name="Kodira C.D."/>
            <person name="Kraft C."/>
            <person name="Kravitz S."/>
            <person name="Kulp D."/>
            <person name="Lai Z."/>
            <person name="Lasko P."/>
            <person name="Lei Y."/>
            <person name="Levitsky A.A."/>
            <person name="Li J."/>
            <person name="Li Z."/>
            <person name="Liang Y."/>
            <person name="Lin X."/>
            <person name="Liu X."/>
            <person name="Mattei B."/>
            <person name="McIntosh T.C."/>
            <person name="McLeod M.P."/>
            <person name="McPherson D."/>
            <person name="Merkulov G."/>
            <person name="Milshina N.V."/>
            <person name="Mobarry C."/>
            <person name="Morris J."/>
            <person name="Moshrefi A."/>
            <person name="Mount S.M."/>
            <person name="Moy M."/>
            <person name="Murphy B."/>
            <person name="Murphy L."/>
            <person name="Muzny D.M."/>
            <person name="Nelson D.L."/>
            <person name="Nelson D.R."/>
            <person name="Nelson K.A."/>
            <person name="Nixon K."/>
            <person name="Nusskern D.R."/>
            <person name="Pacleb J.M."/>
            <person name="Palazzolo M."/>
            <person name="Pittman G.S."/>
            <person name="Pan S."/>
            <person name="Pollard J."/>
            <person name="Puri V."/>
            <person name="Reese M.G."/>
            <person name="Reinert K."/>
            <person name="Remington K."/>
            <person name="Saunders R.D."/>
            <person name="Scheeler F."/>
            <person name="Shen H."/>
            <person name="Shue B.C."/>
            <person name="Siden-Kiamos I."/>
            <person name="Simpson M."/>
            <person name="Skupski M.P."/>
            <person name="Smith T."/>
            <person name="Spier E."/>
            <person name="Spradling A.C."/>
            <person name="Stapleton M."/>
            <person name="Strong R."/>
            <person name="Sun E."/>
            <person name="Svirskas R."/>
            <person name="Tector C."/>
            <person name="Turner R."/>
            <person name="Venter E."/>
            <person name="Wang A.H."/>
            <person name="Wang X."/>
            <person name="Wang Z.Y."/>
            <person name="Wassarman D.A."/>
            <person name="Weinstock G.M."/>
            <person name="Weissenbach J."/>
            <person name="Williams S.M."/>
            <person name="WoodageT"/>
            <person name="Worley K.C."/>
            <person name="Wu D."/>
            <person name="Yang S."/>
            <person name="Yao Q.A."/>
            <person name="Ye J."/>
            <person name="Yeh R.F."/>
            <person name="Zaveri J.S."/>
            <person name="Zhan M."/>
            <person name="Zhang G."/>
            <person name="Zhao Q."/>
            <person name="Zheng L."/>
            <person name="Zheng X.H."/>
            <person name="Zhong F.N."/>
            <person name="Zhong W."/>
            <person name="Zhou X."/>
            <person name="Zhu S."/>
            <person name="Zhu X."/>
            <person name="Smith H.O."/>
            <person name="Gibbs R.A."/>
            <person name="Myers E.W."/>
            <person name="Rubin G.M."/>
            <person name="Venter J.C."/>
        </authorList>
    </citation>
    <scope>NUCLEOTIDE SEQUENCE [LARGE SCALE GENOMIC DNA]</scope>
    <source>
        <strain evidence="10">Berkeley</strain>
    </source>
</reference>
<dbReference type="GeneID" id="40158"/>
<dbReference type="InParanoid" id="Q9VW40"/>
<reference evidence="6" key="11">
    <citation type="journal article" date="2015" name="G3 (Bethesda)">
        <title>Gene Model Annotations for Drosophila melanogaster: Impact of High-Throughput Data.</title>
        <authorList>
            <consortium name="FlyBase Consortium"/>
            <person name="Matthews B.B."/>
            <person name="Dos Santos G."/>
            <person name="Crosby M.A."/>
            <person name="Emmert D.B."/>
            <person name="St Pierre S.E."/>
            <person name="Gramates L.S."/>
            <person name="Zhou P."/>
            <person name="Schroeder A.J."/>
            <person name="Falls K."/>
            <person name="Strelets V."/>
            <person name="Russo S.M."/>
            <person name="Gelbart W.M."/>
            <person name="null"/>
        </authorList>
    </citation>
    <scope>NUCLEOTIDE SEQUENCE</scope>
</reference>
<reference evidence="10" key="5">
    <citation type="journal article" date="2002" name="Genome Biol.">
        <title>The transposable elements of the Drosophila melanogaster euchromatin: a genomics perspective.</title>
        <authorList>
            <person name="Kaminker J.S."/>
            <person name="Bergman C.M."/>
            <person name="Kronmiller B."/>
            <person name="Carlson J."/>
            <person name="Svirskas R."/>
            <person name="Patel S."/>
            <person name="Frise E."/>
            <person name="Wheeler D.A."/>
            <person name="Lewis S.E."/>
            <person name="Rubin G.M."/>
            <person name="Ashburner M."/>
            <person name="Celniker S.E."/>
        </authorList>
    </citation>
    <scope>NUCLEOTIDE SEQUENCE [LARGE SCALE GENOMIC DNA]</scope>
    <source>
        <strain evidence="10">Berkeley</strain>
    </source>
</reference>
<evidence type="ECO:0000256" key="1">
    <source>
        <dbReference type="ARBA" id="ARBA00004370"/>
    </source>
</evidence>
<dbReference type="GO" id="GO:0106083">
    <property type="term" value="C:nuclear membrane protein complex"/>
    <property type="evidence" value="ECO:0000316"/>
    <property type="project" value="FlyBase"/>
</dbReference>
<dbReference type="PaxDb" id="7227-FBpp0306010"/>
<evidence type="ECO:0000256" key="3">
    <source>
        <dbReference type="ARBA" id="ARBA00022989"/>
    </source>
</evidence>
<dbReference type="Proteomes" id="UP000000803">
    <property type="component" value="Chromosome 3L"/>
</dbReference>
<dbReference type="KEGG" id="dme:Dmel_CG14103"/>
<dbReference type="AGR" id="FB:FBgn0036908"/>
<dbReference type="FunCoup" id="Q9VW40">
    <property type="interactions" value="24"/>
</dbReference>
<dbReference type="EMBL" id="AY061389">
    <property type="protein sequence ID" value="AAL28937.1"/>
    <property type="molecule type" value="mRNA"/>
</dbReference>
<feature type="compositionally biased region" description="Polar residues" evidence="5">
    <location>
        <begin position="31"/>
        <end position="45"/>
    </location>
</feature>
<dbReference type="GO" id="GO:0061024">
    <property type="term" value="P:membrane organization"/>
    <property type="evidence" value="ECO:0000318"/>
    <property type="project" value="GO_Central"/>
</dbReference>
<reference evidence="6" key="14">
    <citation type="submission" date="2022-11" db="EMBL/GenBank/DDBJ databases">
        <title>Drosophila melanogaster release 4 sequence.</title>
        <authorList>
            <consortium name="Berkeley Drosophila Genome Project"/>
            <person name="Celniker S."/>
            <person name="Carlson J."/>
            <person name="Wan K."/>
            <person name="Pfeiffer B."/>
            <person name="Frise E."/>
            <person name="George R."/>
            <person name="Hoskins R."/>
            <person name="Stapleton M."/>
            <person name="Pacleb J."/>
            <person name="Park S."/>
            <person name="Svirskas R."/>
            <person name="Smith E."/>
            <person name="Yu C."/>
            <person name="Rubin G."/>
        </authorList>
    </citation>
    <scope>NUCLEOTIDE SEQUENCE</scope>
</reference>
<dbReference type="BioGRID-ORCS" id="40158">
    <property type="hits" value="0 hits in 1 CRISPR screen"/>
</dbReference>
<reference evidence="6 10" key="10">
    <citation type="journal article" date="2007" name="Science">
        <title>Sequence finishing and mapping of Drosophila melanogaster heterochromatin.</title>
        <authorList>
            <person name="Hoskins R.A."/>
            <person name="Carlson J.W."/>
            <person name="Kennedy C."/>
            <person name="Acevedo D."/>
            <person name="Evans-Holm M."/>
            <person name="Frise E."/>
            <person name="Wan K.H."/>
            <person name="Park S."/>
            <person name="Mendez-Lago M."/>
            <person name="Rossi F."/>
            <person name="Villasante A."/>
            <person name="Dimitri P."/>
            <person name="Karpen G.H."/>
            <person name="Celniker S.E."/>
        </authorList>
    </citation>
    <scope>NUCLEOTIDE SEQUENCE [LARGE SCALE GENOMIC DNA]</scope>
    <source>
        <strain evidence="10">Berkeley</strain>
    </source>
</reference>
<dbReference type="OMA" id="ELWGTHL"/>
<dbReference type="FlyBase" id="FBgn0036908">
    <property type="gene designation" value="TORIP"/>
</dbReference>
<dbReference type="eggNOG" id="ENOG502S7FT">
    <property type="taxonomic scope" value="Eukaryota"/>
</dbReference>
<organism evidence="6 10">
    <name type="scientific">Drosophila melanogaster</name>
    <name type="common">Fruit fly</name>
    <dbReference type="NCBI Taxonomy" id="7227"/>
    <lineage>
        <taxon>Eukaryota</taxon>
        <taxon>Metazoa</taxon>
        <taxon>Ecdysozoa</taxon>
        <taxon>Arthropoda</taxon>
        <taxon>Hexapoda</taxon>
        <taxon>Insecta</taxon>
        <taxon>Pterygota</taxon>
        <taxon>Neoptera</taxon>
        <taxon>Endopterygota</taxon>
        <taxon>Diptera</taxon>
        <taxon>Brachycera</taxon>
        <taxon>Muscomorpha</taxon>
        <taxon>Ephydroidea</taxon>
        <taxon>Drosophilidae</taxon>
        <taxon>Drosophila</taxon>
        <taxon>Sophophora</taxon>
    </lineage>
</organism>
<dbReference type="DNASU" id="40158"/>
<keyword evidence="10" id="KW-1185">Reference proteome</keyword>
<dbReference type="InterPro" id="IPR008662">
    <property type="entry name" value="TOIP1/2"/>
</dbReference>
<name>Q9VW40_DROME</name>
<reference evidence="10" key="3">
    <citation type="journal article" date="2002" name="Genome Biol.">
        <title>Finishing a whole-genome shotgun: release 3 of the Drosophila melanogaster euchromatic genome sequence.</title>
        <authorList>
            <person name="Celniker S.E."/>
            <person name="Wheeler D.A."/>
            <person name="Kronmiller B."/>
            <person name="Carlson J.W."/>
            <person name="Halpern A."/>
            <person name="Patel S."/>
            <person name="Adams M."/>
            <person name="Champe M."/>
            <person name="Dugan S.P."/>
            <person name="Frise E."/>
            <person name="Hodgson A."/>
            <person name="George R.A."/>
            <person name="Hoskins R.A."/>
            <person name="Laverty T."/>
            <person name="Muzny D.M."/>
            <person name="Nelson C.R."/>
            <person name="Pacleb J.M."/>
            <person name="Park S."/>
            <person name="Pfeiffer B.D."/>
            <person name="Richards S."/>
            <person name="Sodergren E.J."/>
            <person name="Svirskas R."/>
            <person name="Tabor P.E."/>
            <person name="Wan K."/>
            <person name="Stapleton M."/>
            <person name="Sutton G.G."/>
            <person name="Venter C."/>
            <person name="Weinstock G."/>
            <person name="Scherer S.E."/>
            <person name="Myers E.W."/>
            <person name="Gibbs R.A."/>
            <person name="Rubin G.M."/>
        </authorList>
    </citation>
    <scope>NUCLEOTIDE SEQUENCE [LARGE SCALE GENOMIC DNA]</scope>
    <source>
        <strain evidence="10">Berkeley</strain>
    </source>
</reference>
<gene>
    <name evidence="6 9" type="primary">TORIP</name>
    <name evidence="6" type="synonym">dLAP1</name>
    <name evidence="6" type="synonym">dLap1</name>
    <name evidence="6" type="synonym">Dmel\CG14103</name>
    <name evidence="6" type="synonym">LAP1</name>
    <name evidence="6" type="synonym">Torip</name>
    <name evidence="6 9" type="ORF">CG14103</name>
    <name evidence="6" type="ORF">Dmel_CG14103</name>
</gene>
<evidence type="ECO:0007829" key="11">
    <source>
        <dbReference type="PeptideAtlas" id="Q9VW40"/>
    </source>
</evidence>
<accession>Q9VW40</accession>
<dbReference type="RefSeq" id="NP_649149.1">
    <property type="nucleotide sequence ID" value="NM_140892.4"/>
</dbReference>
<dbReference type="HOGENOM" id="CLU_072165_1_0_1"/>
<keyword evidence="11" id="KW-1267">Proteomics identification</keyword>
<accession>Q95RG3</accession>
<dbReference type="GO" id="GO:0016020">
    <property type="term" value="C:membrane"/>
    <property type="evidence" value="ECO:0000318"/>
    <property type="project" value="GO_Central"/>
</dbReference>
<evidence type="ECO:0000313" key="9">
    <source>
        <dbReference type="FlyBase" id="FBgn0036908"/>
    </source>
</evidence>
<evidence type="ECO:0000256" key="5">
    <source>
        <dbReference type="SAM" id="MobiDB-lite"/>
    </source>
</evidence>
<dbReference type="GO" id="GO:0060590">
    <property type="term" value="F:ATPase regulator activity"/>
    <property type="evidence" value="ECO:0000304"/>
    <property type="project" value="FlyBase"/>
</dbReference>
<reference evidence="6 10" key="7">
    <citation type="journal article" date="2005" name="PLoS Comput. Biol.">
        <title>Combined evidence annotation of transposable elements in genome sequences.</title>
        <authorList>
            <person name="Quesneville H."/>
            <person name="Bergman C.M."/>
            <person name="Andrieu O."/>
            <person name="Autard D."/>
            <person name="Nouaud D."/>
            <person name="Ashburner M."/>
            <person name="Anxolabehere D."/>
        </authorList>
    </citation>
    <scope>NUCLEOTIDE SEQUENCE [LARGE SCALE GENOMIC DNA]</scope>
    <source>
        <strain evidence="10">Berkeley</strain>
    </source>
</reference>
<dbReference type="EMBL" id="AE014296">
    <property type="protein sequence ID" value="AGB94758.1"/>
    <property type="molecule type" value="Genomic_DNA"/>
</dbReference>
<evidence type="ECO:0000313" key="8">
    <source>
        <dbReference type="EMBL" id="AGB94758.1"/>
    </source>
</evidence>
<sequence>MSNLARRPLHGNEPGALSQSKDDVDQDHSYNRQPVQSYEEGTSSADELEESESHDEPSIPKPTDQSRRRSISTSRPSSRQEQHNSINEHHNGIGIKLALAGVLFGLLVVYGYGSSIIEEKQCDFKDLRTKYPQQQEKVWRALQKGIEGLINKKDKHPSVFLFLHQDPKLEKLIDEIAIEASMCFGGPRKLIHMKKEHMKEYGLAIEQFKSKINDGKVFLIVNLNEIAPNGARALHTICDTYSPLVEDAVIFLSLRTFNTTAVNNSVNLATDTLYDLWDQELGDHELDPLITRVTDQVLHLS</sequence>
<dbReference type="PANTHER" id="PTHR18843:SF7">
    <property type="entry name" value="LAMINA-ASSOCIATED POLYPEPTIDE 1B ISOFORM 1-RELATED"/>
    <property type="match status" value="1"/>
</dbReference>
<dbReference type="STRING" id="7227.FBpp0306010"/>